<dbReference type="InterPro" id="IPR024528">
    <property type="entry name" value="ThrE_2"/>
</dbReference>
<dbReference type="OrthoDB" id="1490274at2"/>
<comment type="similarity">
    <text evidence="5">Belongs to the ThrE exporter (TC 2.A.79) family.</text>
</comment>
<feature type="transmembrane region" description="Helical" evidence="7">
    <location>
        <begin position="325"/>
        <end position="343"/>
    </location>
</feature>
<dbReference type="Pfam" id="PF06738">
    <property type="entry name" value="ThrE"/>
    <property type="match status" value="1"/>
</dbReference>
<keyword evidence="3 7" id="KW-1133">Transmembrane helix</keyword>
<evidence type="ECO:0000256" key="5">
    <source>
        <dbReference type="ARBA" id="ARBA00034125"/>
    </source>
</evidence>
<protein>
    <submittedName>
        <fullName evidence="10">Uncharacterized membrane protein YjjP (DUF1212 family)</fullName>
    </submittedName>
</protein>
<comment type="subcellular location">
    <subcellularLocation>
        <location evidence="1">Membrane</location>
        <topology evidence="1">Multi-pass membrane protein</topology>
    </subcellularLocation>
</comment>
<dbReference type="GO" id="GO:0016020">
    <property type="term" value="C:membrane"/>
    <property type="evidence" value="ECO:0007669"/>
    <property type="project" value="UniProtKB-SubCell"/>
</dbReference>
<evidence type="ECO:0000256" key="4">
    <source>
        <dbReference type="ARBA" id="ARBA00023136"/>
    </source>
</evidence>
<dbReference type="AlphaFoldDB" id="A0A4R3LKS0"/>
<name>A0A4R3LKS0_9GAMM</name>
<dbReference type="Pfam" id="PF12821">
    <property type="entry name" value="ThrE_2"/>
    <property type="match status" value="1"/>
</dbReference>
<keyword evidence="4 7" id="KW-0472">Membrane</keyword>
<dbReference type="Proteomes" id="UP000294599">
    <property type="component" value="Unassembled WGS sequence"/>
</dbReference>
<evidence type="ECO:0000313" key="10">
    <source>
        <dbReference type="EMBL" id="TCT00804.1"/>
    </source>
</evidence>
<keyword evidence="2 7" id="KW-0812">Transmembrane</keyword>
<evidence type="ECO:0000259" key="9">
    <source>
        <dbReference type="Pfam" id="PF12821"/>
    </source>
</evidence>
<feature type="transmembrane region" description="Helical" evidence="7">
    <location>
        <begin position="259"/>
        <end position="278"/>
    </location>
</feature>
<feature type="transmembrane region" description="Helical" evidence="7">
    <location>
        <begin position="411"/>
        <end position="431"/>
    </location>
</feature>
<feature type="transmembrane region" description="Helical" evidence="7">
    <location>
        <begin position="175"/>
        <end position="192"/>
    </location>
</feature>
<evidence type="ECO:0000313" key="11">
    <source>
        <dbReference type="Proteomes" id="UP000294599"/>
    </source>
</evidence>
<feature type="transmembrane region" description="Helical" evidence="7">
    <location>
        <begin position="204"/>
        <end position="222"/>
    </location>
</feature>
<evidence type="ECO:0000259" key="8">
    <source>
        <dbReference type="Pfam" id="PF06738"/>
    </source>
</evidence>
<keyword evidence="11" id="KW-1185">Reference proteome</keyword>
<dbReference type="InterPro" id="IPR051361">
    <property type="entry name" value="ThrE/Ser_Exporter"/>
</dbReference>
<comment type="caution">
    <text evidence="10">The sequence shown here is derived from an EMBL/GenBank/DDBJ whole genome shotgun (WGS) entry which is preliminary data.</text>
</comment>
<feature type="domain" description="Threonine/serine exporter-like N-terminal" evidence="8">
    <location>
        <begin position="39"/>
        <end position="282"/>
    </location>
</feature>
<feature type="transmembrane region" description="Helical" evidence="7">
    <location>
        <begin position="298"/>
        <end position="318"/>
    </location>
</feature>
<organism evidence="10 11">
    <name type="scientific">Pseudofulvimonas gallinarii</name>
    <dbReference type="NCBI Taxonomy" id="634155"/>
    <lineage>
        <taxon>Bacteria</taxon>
        <taxon>Pseudomonadati</taxon>
        <taxon>Pseudomonadota</taxon>
        <taxon>Gammaproteobacteria</taxon>
        <taxon>Lysobacterales</taxon>
        <taxon>Rhodanobacteraceae</taxon>
        <taxon>Pseudofulvimonas</taxon>
    </lineage>
</organism>
<dbReference type="PANTHER" id="PTHR31082">
    <property type="entry name" value="PHEROMONE-REGULATED MEMBRANE PROTEIN 10"/>
    <property type="match status" value="1"/>
</dbReference>
<evidence type="ECO:0000256" key="6">
    <source>
        <dbReference type="SAM" id="MobiDB-lite"/>
    </source>
</evidence>
<gene>
    <name evidence="10" type="ORF">EDC25_102170</name>
</gene>
<feature type="transmembrane region" description="Helical" evidence="7">
    <location>
        <begin position="151"/>
        <end position="169"/>
    </location>
</feature>
<dbReference type="RefSeq" id="WP_123522096.1">
    <property type="nucleotide sequence ID" value="NZ_JBHLWF010000013.1"/>
</dbReference>
<dbReference type="PANTHER" id="PTHR31082:SF4">
    <property type="entry name" value="PHEROMONE-REGULATED MEMBRANE PROTEIN 10"/>
    <property type="match status" value="1"/>
</dbReference>
<dbReference type="GO" id="GO:0022857">
    <property type="term" value="F:transmembrane transporter activity"/>
    <property type="evidence" value="ECO:0007669"/>
    <property type="project" value="InterPro"/>
</dbReference>
<proteinExistence type="inferred from homology"/>
<feature type="domain" description="Threonine/Serine exporter ThrE" evidence="9">
    <location>
        <begin position="310"/>
        <end position="427"/>
    </location>
</feature>
<dbReference type="InterPro" id="IPR010619">
    <property type="entry name" value="ThrE-like_N"/>
</dbReference>
<sequence>MIGRWIPPVVKPPARPKPSPRRSEPGLDARQADLVRRARFLVALARCLHLYGAPAPRLENAITDVARLIGLVCNINSSPTSIVLSFREPGGPESMLNEITRVVRLEPGGLDLRRMVMADAVVEQVLDGSLDIDTGYSRLLEIEALPGRADWLVVLSFGLIGAGVASLLALGWAELFATGVIGLLVGCLSLVCTRHPNLNASTEAVCALVATVLAYGISSLIHPLAVQMVTLASLIVLLPGLSLTTAINELSTQHLVSGVARMAGAFAVLLKLTFGVVAGTQVAHLMGWSLVMTETVPLPYWVLWVSLVGAAFGFAINFSAPWRDVPLVMGAAMTSYLVTRFVGPSVGSDFGVFIAALIACAAGNLYAHVWHRPGALIRLPGIILLVPGSVGFRSLSHAFERDVFMTLDTAFTLLTILITLVAGILFGNLLVPPRRSL</sequence>
<evidence type="ECO:0000256" key="3">
    <source>
        <dbReference type="ARBA" id="ARBA00022989"/>
    </source>
</evidence>
<reference evidence="10 11" key="1">
    <citation type="submission" date="2019-03" db="EMBL/GenBank/DDBJ databases">
        <title>Genomic Encyclopedia of Type Strains, Phase IV (KMG-IV): sequencing the most valuable type-strain genomes for metagenomic binning, comparative biology and taxonomic classification.</title>
        <authorList>
            <person name="Goeker M."/>
        </authorList>
    </citation>
    <scope>NUCLEOTIDE SEQUENCE [LARGE SCALE GENOMIC DNA]</scope>
    <source>
        <strain evidence="10 11">DSM 21944</strain>
    </source>
</reference>
<evidence type="ECO:0000256" key="7">
    <source>
        <dbReference type="SAM" id="Phobius"/>
    </source>
</evidence>
<feature type="transmembrane region" description="Helical" evidence="7">
    <location>
        <begin position="228"/>
        <end position="247"/>
    </location>
</feature>
<feature type="transmembrane region" description="Helical" evidence="7">
    <location>
        <begin position="379"/>
        <end position="399"/>
    </location>
</feature>
<feature type="region of interest" description="Disordered" evidence="6">
    <location>
        <begin position="1"/>
        <end position="28"/>
    </location>
</feature>
<evidence type="ECO:0000256" key="2">
    <source>
        <dbReference type="ARBA" id="ARBA00022692"/>
    </source>
</evidence>
<evidence type="ECO:0000256" key="1">
    <source>
        <dbReference type="ARBA" id="ARBA00004141"/>
    </source>
</evidence>
<dbReference type="EMBL" id="SMAF01000002">
    <property type="protein sequence ID" value="TCT00804.1"/>
    <property type="molecule type" value="Genomic_DNA"/>
</dbReference>
<feature type="transmembrane region" description="Helical" evidence="7">
    <location>
        <begin position="349"/>
        <end position="367"/>
    </location>
</feature>
<accession>A0A4R3LKS0</accession>